<proteinExistence type="predicted"/>
<reference evidence="2" key="1">
    <citation type="journal article" date="2019" name="Int. J. Syst. Evol. Microbiol.">
        <title>The Global Catalogue of Microorganisms (GCM) 10K type strain sequencing project: providing services to taxonomists for standard genome sequencing and annotation.</title>
        <authorList>
            <consortium name="The Broad Institute Genomics Platform"/>
            <consortium name="The Broad Institute Genome Sequencing Center for Infectious Disease"/>
            <person name="Wu L."/>
            <person name="Ma J."/>
        </authorList>
    </citation>
    <scope>NUCLEOTIDE SEQUENCE [LARGE SCALE GENOMIC DNA]</scope>
    <source>
        <strain evidence="2">KCTC 42805</strain>
    </source>
</reference>
<dbReference type="RefSeq" id="WP_381525849.1">
    <property type="nucleotide sequence ID" value="NZ_JBHULN010000016.1"/>
</dbReference>
<evidence type="ECO:0000313" key="1">
    <source>
        <dbReference type="EMBL" id="MFD2573253.1"/>
    </source>
</evidence>
<keyword evidence="2" id="KW-1185">Reference proteome</keyword>
<organism evidence="1 2">
    <name type="scientific">Spirosoma soli</name>
    <dbReference type="NCBI Taxonomy" id="1770529"/>
    <lineage>
        <taxon>Bacteria</taxon>
        <taxon>Pseudomonadati</taxon>
        <taxon>Bacteroidota</taxon>
        <taxon>Cytophagia</taxon>
        <taxon>Cytophagales</taxon>
        <taxon>Cytophagaceae</taxon>
        <taxon>Spirosoma</taxon>
    </lineage>
</organism>
<gene>
    <name evidence="1" type="ORF">ACFSUS_21605</name>
</gene>
<dbReference type="EMBL" id="JBHULN010000016">
    <property type="protein sequence ID" value="MFD2573253.1"/>
    <property type="molecule type" value="Genomic_DNA"/>
</dbReference>
<dbReference type="Proteomes" id="UP001597469">
    <property type="component" value="Unassembled WGS sequence"/>
</dbReference>
<sequence length="85" mass="9798">MEMIRQFAVPHNGVVQVPVPEEFNDQEVEVQVILTAKPQEAKAKPTKKGGLSHLVGKYKHYTAEQNQEIENELRDLRDSWERNIS</sequence>
<name>A0ABW5MAI7_9BACT</name>
<evidence type="ECO:0000313" key="2">
    <source>
        <dbReference type="Proteomes" id="UP001597469"/>
    </source>
</evidence>
<comment type="caution">
    <text evidence="1">The sequence shown here is derived from an EMBL/GenBank/DDBJ whole genome shotgun (WGS) entry which is preliminary data.</text>
</comment>
<accession>A0ABW5MAI7</accession>
<protein>
    <submittedName>
        <fullName evidence="1">Uncharacterized protein</fullName>
    </submittedName>
</protein>